<evidence type="ECO:0000256" key="2">
    <source>
        <dbReference type="PROSITE-ProRule" id="PRU00663"/>
    </source>
</evidence>
<keyword evidence="1 2" id="KW-0344">Guanine-nucleotide releasing factor</keyword>
<protein>
    <recommendedName>
        <fullName evidence="4">PRONE domain-containing protein</fullName>
    </recommendedName>
</protein>
<dbReference type="PANTHER" id="PTHR33101:SF70">
    <property type="entry name" value="ROP GUANINE NUCLEOTIDE EXCHANGE FACTOR 12-LIKE"/>
    <property type="match status" value="1"/>
</dbReference>
<dbReference type="Proteomes" id="UP000595140">
    <property type="component" value="Unassembled WGS sequence"/>
</dbReference>
<evidence type="ECO:0000256" key="1">
    <source>
        <dbReference type="ARBA" id="ARBA00022658"/>
    </source>
</evidence>
<dbReference type="Pfam" id="PF03759">
    <property type="entry name" value="PRONE"/>
    <property type="match status" value="1"/>
</dbReference>
<reference evidence="5 6" key="1">
    <citation type="submission" date="2018-04" db="EMBL/GenBank/DDBJ databases">
        <authorList>
            <person name="Vogel A."/>
        </authorList>
    </citation>
    <scope>NUCLEOTIDE SEQUENCE [LARGE SCALE GENOMIC DNA]</scope>
</reference>
<name>A0A484KX89_9ASTE</name>
<feature type="compositionally biased region" description="Basic and acidic residues" evidence="3">
    <location>
        <begin position="29"/>
        <end position="42"/>
    </location>
</feature>
<gene>
    <name evidence="5" type="ORF">CCAM_LOCUS8692</name>
</gene>
<accession>A0A484KX89</accession>
<proteinExistence type="predicted"/>
<dbReference type="AlphaFoldDB" id="A0A484KX89"/>
<dbReference type="EMBL" id="OOIL02000560">
    <property type="protein sequence ID" value="VFQ66916.1"/>
    <property type="molecule type" value="Genomic_DNA"/>
</dbReference>
<evidence type="ECO:0000313" key="6">
    <source>
        <dbReference type="Proteomes" id="UP000595140"/>
    </source>
</evidence>
<dbReference type="GO" id="GO:0005085">
    <property type="term" value="F:guanyl-nucleotide exchange factor activity"/>
    <property type="evidence" value="ECO:0007669"/>
    <property type="project" value="UniProtKB-UniRule"/>
</dbReference>
<keyword evidence="6" id="KW-1185">Reference proteome</keyword>
<dbReference type="InterPro" id="IPR005512">
    <property type="entry name" value="PRONE_dom"/>
</dbReference>
<dbReference type="PANTHER" id="PTHR33101">
    <property type="entry name" value="ROP GUANINE NUCLEOTIDE EXCHANGE FACTOR 1"/>
    <property type="match status" value="1"/>
</dbReference>
<evidence type="ECO:0000313" key="5">
    <source>
        <dbReference type="EMBL" id="VFQ66916.1"/>
    </source>
</evidence>
<dbReference type="OrthoDB" id="1742871at2759"/>
<dbReference type="Gene3D" id="1.20.58.2010">
    <property type="entry name" value="PRONE domain, subdomain 1"/>
    <property type="match status" value="1"/>
</dbReference>
<organism evidence="5 6">
    <name type="scientific">Cuscuta campestris</name>
    <dbReference type="NCBI Taxonomy" id="132261"/>
    <lineage>
        <taxon>Eukaryota</taxon>
        <taxon>Viridiplantae</taxon>
        <taxon>Streptophyta</taxon>
        <taxon>Embryophyta</taxon>
        <taxon>Tracheophyta</taxon>
        <taxon>Spermatophyta</taxon>
        <taxon>Magnoliopsida</taxon>
        <taxon>eudicotyledons</taxon>
        <taxon>Gunneridae</taxon>
        <taxon>Pentapetalae</taxon>
        <taxon>asterids</taxon>
        <taxon>lamiids</taxon>
        <taxon>Solanales</taxon>
        <taxon>Convolvulaceae</taxon>
        <taxon>Cuscuteae</taxon>
        <taxon>Cuscuta</taxon>
        <taxon>Cuscuta subgen. Grammica</taxon>
        <taxon>Cuscuta sect. Cleistogrammica</taxon>
    </lineage>
</organism>
<dbReference type="InterPro" id="IPR038937">
    <property type="entry name" value="RopGEF"/>
</dbReference>
<evidence type="ECO:0000259" key="4">
    <source>
        <dbReference type="PROSITE" id="PS51334"/>
    </source>
</evidence>
<sequence>MGNQQDCLDTFKDQNEFYYTDASTDEDVGERKGKNSRKDDKWWLPTPKVPPNGLSDSERKWLQSQKESVNQILKAAMAINAQVLAEMEIPESYIDSLPKVSNSSLTYLAENQK</sequence>
<dbReference type="PROSITE" id="PS51334">
    <property type="entry name" value="PRONE"/>
    <property type="match status" value="1"/>
</dbReference>
<evidence type="ECO:0000256" key="3">
    <source>
        <dbReference type="SAM" id="MobiDB-lite"/>
    </source>
</evidence>
<feature type="region of interest" description="Disordered" evidence="3">
    <location>
        <begin position="22"/>
        <end position="61"/>
    </location>
</feature>
<feature type="domain" description="PRONE" evidence="4">
    <location>
        <begin position="1"/>
        <end position="113"/>
    </location>
</feature>